<evidence type="ECO:0000256" key="2">
    <source>
        <dbReference type="ARBA" id="ARBA00022630"/>
    </source>
</evidence>
<evidence type="ECO:0000256" key="4">
    <source>
        <dbReference type="ARBA" id="ARBA00023002"/>
    </source>
</evidence>
<dbReference type="GO" id="GO:0071949">
    <property type="term" value="F:FAD binding"/>
    <property type="evidence" value="ECO:0007669"/>
    <property type="project" value="InterPro"/>
</dbReference>
<protein>
    <submittedName>
        <fullName evidence="6">FAD binding domain-containing protein</fullName>
    </submittedName>
</protein>
<dbReference type="AlphaFoldDB" id="A0AAD7JUF5"/>
<dbReference type="Proteomes" id="UP001215598">
    <property type="component" value="Unassembled WGS sequence"/>
</dbReference>
<comment type="cofactor">
    <cofactor evidence="1">
        <name>FAD</name>
        <dbReference type="ChEBI" id="CHEBI:57692"/>
    </cofactor>
</comment>
<dbReference type="GO" id="GO:0016709">
    <property type="term" value="F:oxidoreductase activity, acting on paired donors, with incorporation or reduction of molecular oxygen, NAD(P)H as one donor, and incorporation of one atom of oxygen"/>
    <property type="evidence" value="ECO:0007669"/>
    <property type="project" value="UniProtKB-ARBA"/>
</dbReference>
<accession>A0AAD7JUF5</accession>
<dbReference type="PRINTS" id="PR00420">
    <property type="entry name" value="RNGMNOXGNASE"/>
</dbReference>
<gene>
    <name evidence="6" type="ORF">B0H16DRAFT_1516021</name>
</gene>
<keyword evidence="2" id="KW-0285">Flavoprotein</keyword>
<evidence type="ECO:0000259" key="5">
    <source>
        <dbReference type="Pfam" id="PF01494"/>
    </source>
</evidence>
<evidence type="ECO:0000256" key="1">
    <source>
        <dbReference type="ARBA" id="ARBA00001974"/>
    </source>
</evidence>
<dbReference type="InterPro" id="IPR050641">
    <property type="entry name" value="RIFMO-like"/>
</dbReference>
<dbReference type="InterPro" id="IPR036188">
    <property type="entry name" value="FAD/NAD-bd_sf"/>
</dbReference>
<dbReference type="Gene3D" id="3.30.70.2450">
    <property type="match status" value="1"/>
</dbReference>
<dbReference type="Gene3D" id="3.50.50.60">
    <property type="entry name" value="FAD/NAD(P)-binding domain"/>
    <property type="match status" value="1"/>
</dbReference>
<dbReference type="Pfam" id="PF01494">
    <property type="entry name" value="FAD_binding_3"/>
    <property type="match status" value="1"/>
</dbReference>
<evidence type="ECO:0000313" key="7">
    <source>
        <dbReference type="Proteomes" id="UP001215598"/>
    </source>
</evidence>
<name>A0AAD7JUF5_9AGAR</name>
<sequence length="555" mass="59803">MRAPINLPLRSSPSIRLVVSTSSSALSMLGAQIPVLIVGAGPTGLTMALSLAKHGVKTRVIEAALSAHEAIRGTAIVPRTLELLAILGVKEEFDAVALPPLEMAIYDESTGKNIVKAFEWSQPAQDSPTVPFRNVATISQAKLEAILRNHLTASGCDVEYGKRLVGFTQDADKVTALVELSSGATESIDCLFLVAADGAKGRSRRLLDIPFVGETKEADRMVLANVNIPGFSREYWHRWGDFAKSAVALKPVEPAPLFQLGALGPTMAPGVPQDISALQAFFNSIARREDIVFQDASWITEWRANIRMTERLSSERVYLAGDAAHCHSPAGGQGINTGMQDAFNLAWKLALVLQEQASPALLSTYGAERLPVIAEMLGLSNELHALAFAHMPAVPSGSAETVDPMTRAATVLQLGVNYRWSPIVSDIRGPTESISPYGSSNPGPLRAGDRTPFFGLEGTNLFRLLGECAPKHLVLIFPREKASAEEKEPQFEQGIAKIVVVRSDTAEEGEVRSAFDIVEDKTVWVIVRPDGVLGAYLHSPIEVEAYFARLKRGGV</sequence>
<dbReference type="SUPFAM" id="SSF51905">
    <property type="entry name" value="FAD/NAD(P)-binding domain"/>
    <property type="match status" value="1"/>
</dbReference>
<keyword evidence="3" id="KW-0274">FAD</keyword>
<dbReference type="EMBL" id="JARKIB010000016">
    <property type="protein sequence ID" value="KAJ7770593.1"/>
    <property type="molecule type" value="Genomic_DNA"/>
</dbReference>
<dbReference type="PANTHER" id="PTHR43004:SF19">
    <property type="entry name" value="BINDING MONOOXYGENASE, PUTATIVE (JCVI)-RELATED"/>
    <property type="match status" value="1"/>
</dbReference>
<organism evidence="6 7">
    <name type="scientific">Mycena metata</name>
    <dbReference type="NCBI Taxonomy" id="1033252"/>
    <lineage>
        <taxon>Eukaryota</taxon>
        <taxon>Fungi</taxon>
        <taxon>Dikarya</taxon>
        <taxon>Basidiomycota</taxon>
        <taxon>Agaricomycotina</taxon>
        <taxon>Agaricomycetes</taxon>
        <taxon>Agaricomycetidae</taxon>
        <taxon>Agaricales</taxon>
        <taxon>Marasmiineae</taxon>
        <taxon>Mycenaceae</taxon>
        <taxon>Mycena</taxon>
    </lineage>
</organism>
<evidence type="ECO:0000313" key="6">
    <source>
        <dbReference type="EMBL" id="KAJ7770593.1"/>
    </source>
</evidence>
<dbReference type="PANTHER" id="PTHR43004">
    <property type="entry name" value="TRK SYSTEM POTASSIUM UPTAKE PROTEIN"/>
    <property type="match status" value="1"/>
</dbReference>
<reference evidence="6" key="1">
    <citation type="submission" date="2023-03" db="EMBL/GenBank/DDBJ databases">
        <title>Massive genome expansion in bonnet fungi (Mycena s.s.) driven by repeated elements and novel gene families across ecological guilds.</title>
        <authorList>
            <consortium name="Lawrence Berkeley National Laboratory"/>
            <person name="Harder C.B."/>
            <person name="Miyauchi S."/>
            <person name="Viragh M."/>
            <person name="Kuo A."/>
            <person name="Thoen E."/>
            <person name="Andreopoulos B."/>
            <person name="Lu D."/>
            <person name="Skrede I."/>
            <person name="Drula E."/>
            <person name="Henrissat B."/>
            <person name="Morin E."/>
            <person name="Kohler A."/>
            <person name="Barry K."/>
            <person name="LaButti K."/>
            <person name="Morin E."/>
            <person name="Salamov A."/>
            <person name="Lipzen A."/>
            <person name="Mereny Z."/>
            <person name="Hegedus B."/>
            <person name="Baldrian P."/>
            <person name="Stursova M."/>
            <person name="Weitz H."/>
            <person name="Taylor A."/>
            <person name="Grigoriev I.V."/>
            <person name="Nagy L.G."/>
            <person name="Martin F."/>
            <person name="Kauserud H."/>
        </authorList>
    </citation>
    <scope>NUCLEOTIDE SEQUENCE</scope>
    <source>
        <strain evidence="6">CBHHK182m</strain>
    </source>
</reference>
<proteinExistence type="predicted"/>
<keyword evidence="7" id="KW-1185">Reference proteome</keyword>
<dbReference type="InterPro" id="IPR002938">
    <property type="entry name" value="FAD-bd"/>
</dbReference>
<keyword evidence="4" id="KW-0560">Oxidoreductase</keyword>
<comment type="caution">
    <text evidence="6">The sequence shown here is derived from an EMBL/GenBank/DDBJ whole genome shotgun (WGS) entry which is preliminary data.</text>
</comment>
<feature type="domain" description="FAD-binding" evidence="5">
    <location>
        <begin position="33"/>
        <end position="377"/>
    </location>
</feature>
<evidence type="ECO:0000256" key="3">
    <source>
        <dbReference type="ARBA" id="ARBA00022827"/>
    </source>
</evidence>